<dbReference type="STRING" id="446469.Sked_05590"/>
<feature type="domain" description="PPM-type phosphatase" evidence="1">
    <location>
        <begin position="25"/>
        <end position="254"/>
    </location>
</feature>
<sequence>MRPSPSATSASCLTPSRTADEVYTTWGTATDTGRVRTLNEDALLALPPVFLVADGMGGHEAGDVASRVVVEECSVLVGRTSVTIEDVQDCFERAVARMHDLLGGRSGGATVAGAAVAMHEGAPYWLVFNIGDSRVYRHSADGFGQVSVDHSVVQELLDAGQLSEHEAVGHADRHVVTRALATDSSFEPDYWMIPVAPEDRLLVCSDGLTDELDDAAVQRLLATETDPQAAAEALVAAAVSAGGRDNVSVVVVDVATVWNHLGSTDLTNDNDTTVSRDEHVAVVWDEQKHGITQPRTARGGPR</sequence>
<dbReference type="KEGG" id="ske:Sked_05590"/>
<dbReference type="SMART" id="SM00332">
    <property type="entry name" value="PP2Cc"/>
    <property type="match status" value="1"/>
</dbReference>
<evidence type="ECO:0000313" key="2">
    <source>
        <dbReference type="EMBL" id="ACZ20519.1"/>
    </source>
</evidence>
<dbReference type="HOGENOM" id="CLU_034545_0_0_11"/>
<accession>D1BAG8</accession>
<dbReference type="SUPFAM" id="SSF81606">
    <property type="entry name" value="PP2C-like"/>
    <property type="match status" value="1"/>
</dbReference>
<dbReference type="PROSITE" id="PS51746">
    <property type="entry name" value="PPM_2"/>
    <property type="match status" value="1"/>
</dbReference>
<dbReference type="InterPro" id="IPR001932">
    <property type="entry name" value="PPM-type_phosphatase-like_dom"/>
</dbReference>
<dbReference type="GO" id="GO:0004722">
    <property type="term" value="F:protein serine/threonine phosphatase activity"/>
    <property type="evidence" value="ECO:0007669"/>
    <property type="project" value="InterPro"/>
</dbReference>
<reference evidence="2 3" key="1">
    <citation type="journal article" date="2009" name="Stand. Genomic Sci.">
        <title>Complete genome sequence of Sanguibacter keddieii type strain (ST-74).</title>
        <authorList>
            <person name="Ivanova N."/>
            <person name="Sikorski J."/>
            <person name="Sims D."/>
            <person name="Brettin T."/>
            <person name="Detter J.C."/>
            <person name="Han C."/>
            <person name="Lapidus A."/>
            <person name="Copeland A."/>
            <person name="Glavina Del Rio T."/>
            <person name="Nolan M."/>
            <person name="Chen F."/>
            <person name="Lucas S."/>
            <person name="Tice H."/>
            <person name="Cheng J.F."/>
            <person name="Bruce D."/>
            <person name="Goodwin L."/>
            <person name="Pitluck S."/>
            <person name="Pati A."/>
            <person name="Mavromatis K."/>
            <person name="Chen A."/>
            <person name="Palaniappan K."/>
            <person name="D'haeseleer P."/>
            <person name="Chain P."/>
            <person name="Bristow J."/>
            <person name="Eisen J.A."/>
            <person name="Markowitz V."/>
            <person name="Hugenholtz P."/>
            <person name="Goker M."/>
            <person name="Pukall R."/>
            <person name="Klenk H.P."/>
            <person name="Kyrpides N.C."/>
        </authorList>
    </citation>
    <scope>NUCLEOTIDE SEQUENCE [LARGE SCALE GENOMIC DNA]</scope>
    <source>
        <strain evidence="3">ATCC 51767 / DSM 10542 / NCFB 3025 / ST-74</strain>
    </source>
</reference>
<dbReference type="CDD" id="cd00143">
    <property type="entry name" value="PP2Cc"/>
    <property type="match status" value="1"/>
</dbReference>
<dbReference type="Pfam" id="PF13672">
    <property type="entry name" value="PP2C_2"/>
    <property type="match status" value="1"/>
</dbReference>
<dbReference type="Gene3D" id="3.60.40.10">
    <property type="entry name" value="PPM-type phosphatase domain"/>
    <property type="match status" value="1"/>
</dbReference>
<dbReference type="PANTHER" id="PTHR47992">
    <property type="entry name" value="PROTEIN PHOSPHATASE"/>
    <property type="match status" value="1"/>
</dbReference>
<evidence type="ECO:0000259" key="1">
    <source>
        <dbReference type="PROSITE" id="PS51746"/>
    </source>
</evidence>
<dbReference type="SMART" id="SM00331">
    <property type="entry name" value="PP2C_SIG"/>
    <property type="match status" value="1"/>
</dbReference>
<organism evidence="2 3">
    <name type="scientific">Sanguibacter keddieii (strain ATCC 51767 / DSM 10542 / NCFB 3025 / ST-74)</name>
    <dbReference type="NCBI Taxonomy" id="446469"/>
    <lineage>
        <taxon>Bacteria</taxon>
        <taxon>Bacillati</taxon>
        <taxon>Actinomycetota</taxon>
        <taxon>Actinomycetes</taxon>
        <taxon>Micrococcales</taxon>
        <taxon>Sanguibacteraceae</taxon>
        <taxon>Sanguibacter</taxon>
    </lineage>
</organism>
<proteinExistence type="predicted"/>
<gene>
    <name evidence="2" type="ordered locus">Sked_05590</name>
</gene>
<protein>
    <submittedName>
        <fullName evidence="2">Serine/threonine protein phosphatase</fullName>
    </submittedName>
</protein>
<name>D1BAG8_SANKS</name>
<dbReference type="InterPro" id="IPR036457">
    <property type="entry name" value="PPM-type-like_dom_sf"/>
</dbReference>
<evidence type="ECO:0000313" key="3">
    <source>
        <dbReference type="Proteomes" id="UP000000322"/>
    </source>
</evidence>
<dbReference type="Proteomes" id="UP000000322">
    <property type="component" value="Chromosome"/>
</dbReference>
<dbReference type="EMBL" id="CP001819">
    <property type="protein sequence ID" value="ACZ20519.1"/>
    <property type="molecule type" value="Genomic_DNA"/>
</dbReference>
<dbReference type="InterPro" id="IPR015655">
    <property type="entry name" value="PP2C"/>
</dbReference>
<dbReference type="AlphaFoldDB" id="D1BAG8"/>
<keyword evidence="3" id="KW-1185">Reference proteome</keyword>
<dbReference type="eggNOG" id="COG0631">
    <property type="taxonomic scope" value="Bacteria"/>
</dbReference>